<comment type="caution">
    <text evidence="1">The sequence shown here is derived from an EMBL/GenBank/DDBJ whole genome shotgun (WGS) entry which is preliminary data.</text>
</comment>
<evidence type="ECO:0000313" key="2">
    <source>
        <dbReference type="Proteomes" id="UP001228044"/>
    </source>
</evidence>
<name>A0ABT8DTD6_9BURK</name>
<accession>A0ABT8DTD6</accession>
<organism evidence="1 2">
    <name type="scientific">Roseateles violae</name>
    <dbReference type="NCBI Taxonomy" id="3058042"/>
    <lineage>
        <taxon>Bacteria</taxon>
        <taxon>Pseudomonadati</taxon>
        <taxon>Pseudomonadota</taxon>
        <taxon>Betaproteobacteria</taxon>
        <taxon>Burkholderiales</taxon>
        <taxon>Sphaerotilaceae</taxon>
        <taxon>Roseateles</taxon>
    </lineage>
</organism>
<protein>
    <recommendedName>
        <fullName evidence="3">LafX</fullName>
    </recommendedName>
</protein>
<reference evidence="1 2" key="1">
    <citation type="submission" date="2023-06" db="EMBL/GenBank/DDBJ databases">
        <title>Pelomonas sp. PFR6 16S ribosomal RNA gene Genome sequencing and assembly.</title>
        <authorList>
            <person name="Woo H."/>
        </authorList>
    </citation>
    <scope>NUCLEOTIDE SEQUENCE [LARGE SCALE GENOMIC DNA]</scope>
    <source>
        <strain evidence="1 2">PFR6</strain>
    </source>
</reference>
<gene>
    <name evidence="1" type="ORF">QWJ38_14835</name>
</gene>
<dbReference type="Proteomes" id="UP001228044">
    <property type="component" value="Unassembled WGS sequence"/>
</dbReference>
<evidence type="ECO:0008006" key="3">
    <source>
        <dbReference type="Google" id="ProtNLM"/>
    </source>
</evidence>
<evidence type="ECO:0000313" key="1">
    <source>
        <dbReference type="EMBL" id="MDN3921567.1"/>
    </source>
</evidence>
<proteinExistence type="predicted"/>
<dbReference type="RefSeq" id="WP_290359889.1">
    <property type="nucleotide sequence ID" value="NZ_JAUHHC010000004.1"/>
</dbReference>
<dbReference type="EMBL" id="JAUHHC010000004">
    <property type="protein sequence ID" value="MDN3921567.1"/>
    <property type="molecule type" value="Genomic_DNA"/>
</dbReference>
<keyword evidence="2" id="KW-1185">Reference proteome</keyword>
<sequence>MDKQAQMLGLAQRLQHASSRRDWQALGRIDAELAAQARQWEGQSFSAGELRALAQLRQAHGDASAQCRAELKGLEQTLEQINSRQGRWQAYSQSNNWEDSR</sequence>